<keyword evidence="9 13" id="KW-0067">ATP-binding</keyword>
<evidence type="ECO:0000256" key="10">
    <source>
        <dbReference type="ARBA" id="ARBA00023098"/>
    </source>
</evidence>
<dbReference type="Pfam" id="PF17848">
    <property type="entry name" value="Zn_ribbon_ACC"/>
    <property type="match status" value="1"/>
</dbReference>
<dbReference type="GO" id="GO:0005524">
    <property type="term" value="F:ATP binding"/>
    <property type="evidence" value="ECO:0007669"/>
    <property type="project" value="UniProtKB-KW"/>
</dbReference>
<feature type="domain" description="CoA carboxyltransferase N-terminal" evidence="14">
    <location>
        <begin position="30"/>
        <end position="287"/>
    </location>
</feature>
<keyword evidence="5 13" id="KW-0547">Nucleotide-binding</keyword>
<keyword evidence="6 13" id="KW-0863">Zinc-finger</keyword>
<evidence type="ECO:0000256" key="9">
    <source>
        <dbReference type="ARBA" id="ARBA00022840"/>
    </source>
</evidence>
<feature type="binding site" evidence="13">
    <location>
        <position position="34"/>
    </location>
    <ligand>
        <name>Zn(2+)</name>
        <dbReference type="ChEBI" id="CHEBI:29105"/>
    </ligand>
</feature>
<comment type="subunit">
    <text evidence="13">Acetyl-CoA carboxylase is a heterohexamer composed of biotin carboxyl carrier protein (AccB), biotin carboxylase (AccC) and two subunits each of ACCase subunit alpha (AccA) and ACCase subunit beta (AccD).</text>
</comment>
<dbReference type="InterPro" id="IPR000438">
    <property type="entry name" value="Acetyl_CoA_COase_Trfase_b_su"/>
</dbReference>
<keyword evidence="4 13" id="KW-0479">Metal-binding</keyword>
<dbReference type="NCBIfam" id="TIGR00515">
    <property type="entry name" value="accD"/>
    <property type="match status" value="1"/>
</dbReference>
<dbReference type="HAMAP" id="MF_01395">
    <property type="entry name" value="AcetylCoA_CT_beta"/>
    <property type="match status" value="1"/>
</dbReference>
<keyword evidence="3 13" id="KW-0808">Transferase</keyword>
<organism evidence="15 16">
    <name type="scientific">Psychracetigena formicireducens</name>
    <dbReference type="NCBI Taxonomy" id="2986056"/>
    <lineage>
        <taxon>Bacteria</taxon>
        <taxon>Bacillati</taxon>
        <taxon>Candidatus Lithacetigenota</taxon>
        <taxon>Candidatus Psychracetigena</taxon>
    </lineage>
</organism>
<evidence type="ECO:0000256" key="6">
    <source>
        <dbReference type="ARBA" id="ARBA00022771"/>
    </source>
</evidence>
<dbReference type="GO" id="GO:0003989">
    <property type="term" value="F:acetyl-CoA carboxylase activity"/>
    <property type="evidence" value="ECO:0007669"/>
    <property type="project" value="InterPro"/>
</dbReference>
<dbReference type="SUPFAM" id="SSF52096">
    <property type="entry name" value="ClpP/crotonase"/>
    <property type="match status" value="1"/>
</dbReference>
<evidence type="ECO:0000256" key="1">
    <source>
        <dbReference type="ARBA" id="ARBA00004496"/>
    </source>
</evidence>
<evidence type="ECO:0000256" key="13">
    <source>
        <dbReference type="HAMAP-Rule" id="MF_01395"/>
    </source>
</evidence>
<name>A0A9E2BGJ4_PSYF1</name>
<feature type="binding site" evidence="13">
    <location>
        <position position="56"/>
    </location>
    <ligand>
        <name>Zn(2+)</name>
        <dbReference type="ChEBI" id="CHEBI:29105"/>
    </ligand>
</feature>
<accession>A0A9E2BGJ4</accession>
<proteinExistence type="inferred from homology"/>
<dbReference type="Gene3D" id="3.90.226.10">
    <property type="entry name" value="2-enoyl-CoA Hydratase, Chain A, domain 1"/>
    <property type="match status" value="1"/>
</dbReference>
<dbReference type="GO" id="GO:0016743">
    <property type="term" value="F:carboxyl- or carbamoyltransferase activity"/>
    <property type="evidence" value="ECO:0007669"/>
    <property type="project" value="UniProtKB-UniRule"/>
</dbReference>
<comment type="cofactor">
    <cofactor evidence="13">
        <name>Zn(2+)</name>
        <dbReference type="ChEBI" id="CHEBI:29105"/>
    </cofactor>
    <text evidence="13">Binds 1 zinc ion per subunit.</text>
</comment>
<dbReference type="GO" id="GO:0008270">
    <property type="term" value="F:zinc ion binding"/>
    <property type="evidence" value="ECO:0007669"/>
    <property type="project" value="UniProtKB-UniRule"/>
</dbReference>
<dbReference type="Pfam" id="PF01039">
    <property type="entry name" value="Carboxyl_trans"/>
    <property type="match status" value="1"/>
</dbReference>
<keyword evidence="15" id="KW-0436">Ligase</keyword>
<evidence type="ECO:0000256" key="7">
    <source>
        <dbReference type="ARBA" id="ARBA00022832"/>
    </source>
</evidence>
<evidence type="ECO:0000313" key="16">
    <source>
        <dbReference type="Proteomes" id="UP000811545"/>
    </source>
</evidence>
<feature type="zinc finger region" description="C4-type" evidence="13">
    <location>
        <begin position="34"/>
        <end position="56"/>
    </location>
</feature>
<dbReference type="PANTHER" id="PTHR42995">
    <property type="entry name" value="ACETYL-COENZYME A CARBOXYLASE CARBOXYL TRANSFERASE SUBUNIT BETA, CHLOROPLASTIC"/>
    <property type="match status" value="1"/>
</dbReference>
<comment type="caution">
    <text evidence="15">The sequence shown here is derived from an EMBL/GenBank/DDBJ whole genome shotgun (WGS) entry which is preliminary data.</text>
</comment>
<comment type="catalytic activity">
    <reaction evidence="13">
        <text>N(6)-carboxybiotinyl-L-lysyl-[protein] + acetyl-CoA = N(6)-biotinyl-L-lysyl-[protein] + malonyl-CoA</text>
        <dbReference type="Rhea" id="RHEA:54728"/>
        <dbReference type="Rhea" id="RHEA-COMP:10505"/>
        <dbReference type="Rhea" id="RHEA-COMP:10506"/>
        <dbReference type="ChEBI" id="CHEBI:57288"/>
        <dbReference type="ChEBI" id="CHEBI:57384"/>
        <dbReference type="ChEBI" id="CHEBI:83144"/>
        <dbReference type="ChEBI" id="CHEBI:83145"/>
        <dbReference type="EC" id="2.1.3.15"/>
    </reaction>
</comment>
<dbReference type="PROSITE" id="PS50980">
    <property type="entry name" value="COA_CT_NTER"/>
    <property type="match status" value="1"/>
</dbReference>
<dbReference type="GO" id="GO:0009317">
    <property type="term" value="C:acetyl-CoA carboxylase complex"/>
    <property type="evidence" value="ECO:0007669"/>
    <property type="project" value="InterPro"/>
</dbReference>
<dbReference type="GO" id="GO:2001295">
    <property type="term" value="P:malonyl-CoA biosynthetic process"/>
    <property type="evidence" value="ECO:0007669"/>
    <property type="project" value="UniProtKB-UniRule"/>
</dbReference>
<evidence type="ECO:0000256" key="4">
    <source>
        <dbReference type="ARBA" id="ARBA00022723"/>
    </source>
</evidence>
<dbReference type="Proteomes" id="UP000811545">
    <property type="component" value="Unassembled WGS sequence"/>
</dbReference>
<dbReference type="PRINTS" id="PR01070">
    <property type="entry name" value="ACCCTRFRASEB"/>
</dbReference>
<dbReference type="InterPro" id="IPR011762">
    <property type="entry name" value="COA_CT_N"/>
</dbReference>
<evidence type="ECO:0000256" key="5">
    <source>
        <dbReference type="ARBA" id="ARBA00022741"/>
    </source>
</evidence>
<dbReference type="EC" id="2.1.3.15" evidence="13"/>
<evidence type="ECO:0000256" key="12">
    <source>
        <dbReference type="ARBA" id="ARBA00025280"/>
    </source>
</evidence>
<feature type="binding site" evidence="13">
    <location>
        <position position="37"/>
    </location>
    <ligand>
        <name>Zn(2+)</name>
        <dbReference type="ChEBI" id="CHEBI:29105"/>
    </ligand>
</feature>
<keyword evidence="8 13" id="KW-0862">Zinc</keyword>
<dbReference type="EMBL" id="QLTW01000049">
    <property type="protein sequence ID" value="MBT9145112.1"/>
    <property type="molecule type" value="Genomic_DNA"/>
</dbReference>
<evidence type="ECO:0000256" key="8">
    <source>
        <dbReference type="ARBA" id="ARBA00022833"/>
    </source>
</evidence>
<dbReference type="InterPro" id="IPR041010">
    <property type="entry name" value="Znf-ACC"/>
</dbReference>
<sequence length="287" mass="31907">MRLLNWLNWLRKPKIKTGIGDYASTVPDNIWIKCESCQTLIYYHDLGENLKVCPHCNYHHRLTAPELLLQICDSGTFKEEDADLTSRDILRFKDTQSYAIKLKEAKKKTALSEAVITGFGQIGSFRVGLAVMDFSFLGGSMGSVVGEKLVRIIYKTMKENLPLIVICASGGARMQEGVLSLFQMAKINYALNDFSSNSLLYISVLTNPTTGGVTASFAYAADIVLAEEGALIGFAGPRVIEQTTKMKLPEGFQRANFLLDRGMIDRVVNRKALKATLTNILEFNYGR</sequence>
<comment type="similarity">
    <text evidence="13">Belongs to the AccD/PCCB family.</text>
</comment>
<comment type="pathway">
    <text evidence="13">Lipid metabolism; malonyl-CoA biosynthesis; malonyl-CoA from acetyl-CoA: step 1/1.</text>
</comment>
<comment type="function">
    <text evidence="12 13">Component of the acetyl coenzyme A carboxylase (ACC) complex. Biotin carboxylase (BC) catalyzes the carboxylation of biotin on its carrier protein (BCCP) and then the CO(2) group is transferred by the transcarboxylase to acetyl-CoA to form malonyl-CoA.</text>
</comment>
<evidence type="ECO:0000256" key="3">
    <source>
        <dbReference type="ARBA" id="ARBA00022679"/>
    </source>
</evidence>
<dbReference type="InterPro" id="IPR029045">
    <property type="entry name" value="ClpP/crotonase-like_dom_sf"/>
</dbReference>
<keyword evidence="10 13" id="KW-0443">Lipid metabolism</keyword>
<reference evidence="15 16" key="1">
    <citation type="journal article" date="2021" name="bioRxiv">
        <title>Unique metabolic strategies in Hadean analogues reveal hints for primordial physiology.</title>
        <authorList>
            <person name="Nobu M.K."/>
            <person name="Nakai R."/>
            <person name="Tamazawa S."/>
            <person name="Mori H."/>
            <person name="Toyoda A."/>
            <person name="Ijiri A."/>
            <person name="Suzuki S."/>
            <person name="Kurokawa K."/>
            <person name="Kamagata Y."/>
            <person name="Tamaki H."/>
        </authorList>
    </citation>
    <scope>NUCLEOTIDE SEQUENCE [LARGE SCALE GENOMIC DNA]</scope>
    <source>
        <strain evidence="15">BS525</strain>
    </source>
</reference>
<feature type="binding site" evidence="13">
    <location>
        <position position="53"/>
    </location>
    <ligand>
        <name>Zn(2+)</name>
        <dbReference type="ChEBI" id="CHEBI:29105"/>
    </ligand>
</feature>
<dbReference type="InterPro" id="IPR034733">
    <property type="entry name" value="AcCoA_carboxyl_beta"/>
</dbReference>
<evidence type="ECO:0000259" key="14">
    <source>
        <dbReference type="PROSITE" id="PS50980"/>
    </source>
</evidence>
<comment type="subcellular location">
    <subcellularLocation>
        <location evidence="1 13">Cytoplasm</location>
    </subcellularLocation>
</comment>
<dbReference type="PANTHER" id="PTHR42995:SF5">
    <property type="entry name" value="ACETYL-COENZYME A CARBOXYLASE CARBOXYL TRANSFERASE SUBUNIT BETA, CHLOROPLASTIC"/>
    <property type="match status" value="1"/>
</dbReference>
<gene>
    <name evidence="13 15" type="primary">accD</name>
    <name evidence="15" type="ORF">DDT42_00982</name>
</gene>
<evidence type="ECO:0000313" key="15">
    <source>
        <dbReference type="EMBL" id="MBT9145112.1"/>
    </source>
</evidence>
<dbReference type="AlphaFoldDB" id="A0A9E2BGJ4"/>
<keyword evidence="13" id="KW-0963">Cytoplasm</keyword>
<evidence type="ECO:0000256" key="11">
    <source>
        <dbReference type="ARBA" id="ARBA00023160"/>
    </source>
</evidence>
<dbReference type="GO" id="GO:0006633">
    <property type="term" value="P:fatty acid biosynthetic process"/>
    <property type="evidence" value="ECO:0007669"/>
    <property type="project" value="UniProtKB-KW"/>
</dbReference>
<evidence type="ECO:0000256" key="2">
    <source>
        <dbReference type="ARBA" id="ARBA00022516"/>
    </source>
</evidence>
<keyword evidence="7 13" id="KW-0276">Fatty acid metabolism</keyword>
<keyword evidence="11 13" id="KW-0275">Fatty acid biosynthesis</keyword>
<protein>
    <recommendedName>
        <fullName evidence="13">Acetyl-coenzyme A carboxylase carboxyl transferase subunit beta</fullName>
        <shortName evidence="13">ACCase subunit beta</shortName>
        <shortName evidence="13">Acetyl-CoA carboxylase carboxyltransferase subunit beta</shortName>
        <ecNumber evidence="13">2.1.3.15</ecNumber>
    </recommendedName>
</protein>
<keyword evidence="2 13" id="KW-0444">Lipid biosynthesis</keyword>